<sequence length="469" mass="53059">MFALVVRRIQRMIWGINHTIHREWLDRFVFHESGQGVVEFEHMQIGVDWQLVQTRSGNLFVLVRGNGTTELGQPDLQIMPFVGESPKKLLAHDDRWSTRVTLRDWVRSAHPKATDEGWLTISADNAERARKDAVATTHRFALTNLVLSEVFDVDQQCAGTRLSWRSVDDYENAAAELRTLHRHAITATLTIAKADQAQASAIADIACELASYSRGCRVSWAYVEGLDAEGSVVSLFIGNPISGPYVPLVLIGAEAMWPFIEQTWQPYARFRSENRASARRLLGLLTNATTDDDFTELRGAKLGMTIDAVVTIVTGNKIDALPFQSNAARREFVERFRVFVATELPPLLKEDLTNDAKDALARAIGAKAGDILRPTFRNAIKQVCQAISINVSDTEIKQFAHSRNQLIHEARFVCQMDAPPEDWPFKTAAEEYFWMLRFLDRIVLRFIGYRGAFFDRFLRDHSEVPVEPE</sequence>
<proteinExistence type="predicted"/>
<dbReference type="EMBL" id="JBHSHD010000015">
    <property type="protein sequence ID" value="MFC4822112.1"/>
    <property type="molecule type" value="Genomic_DNA"/>
</dbReference>
<comment type="caution">
    <text evidence="1">The sequence shown here is derived from an EMBL/GenBank/DDBJ whole genome shotgun (WGS) entry which is preliminary data.</text>
</comment>
<gene>
    <name evidence="1" type="ORF">ACFO6Q_17435</name>
</gene>
<protein>
    <recommendedName>
        <fullName evidence="3">ApeA N-terminal domain-containing protein</fullName>
    </recommendedName>
</protein>
<reference evidence="2" key="1">
    <citation type="journal article" date="2019" name="Int. J. Syst. Evol. Microbiol.">
        <title>The Global Catalogue of Microorganisms (GCM) 10K type strain sequencing project: providing services to taxonomists for standard genome sequencing and annotation.</title>
        <authorList>
            <consortium name="The Broad Institute Genomics Platform"/>
            <consortium name="The Broad Institute Genome Sequencing Center for Infectious Disease"/>
            <person name="Wu L."/>
            <person name="Ma J."/>
        </authorList>
    </citation>
    <scope>NUCLEOTIDE SEQUENCE [LARGE SCALE GENOMIC DNA]</scope>
    <source>
        <strain evidence="2">CCUG 30340</strain>
    </source>
</reference>
<evidence type="ECO:0000313" key="2">
    <source>
        <dbReference type="Proteomes" id="UP001595886"/>
    </source>
</evidence>
<dbReference type="Proteomes" id="UP001595886">
    <property type="component" value="Unassembled WGS sequence"/>
</dbReference>
<evidence type="ECO:0008006" key="3">
    <source>
        <dbReference type="Google" id="ProtNLM"/>
    </source>
</evidence>
<accession>A0ABV9QZ08</accession>
<evidence type="ECO:0000313" key="1">
    <source>
        <dbReference type="EMBL" id="MFC4822112.1"/>
    </source>
</evidence>
<organism evidence="1 2">
    <name type="scientific">Dokdonella ginsengisoli</name>
    <dbReference type="NCBI Taxonomy" id="363846"/>
    <lineage>
        <taxon>Bacteria</taxon>
        <taxon>Pseudomonadati</taxon>
        <taxon>Pseudomonadota</taxon>
        <taxon>Gammaproteobacteria</taxon>
        <taxon>Lysobacterales</taxon>
        <taxon>Rhodanobacteraceae</taxon>
        <taxon>Dokdonella</taxon>
    </lineage>
</organism>
<name>A0ABV9QZ08_9GAMM</name>
<keyword evidence="2" id="KW-1185">Reference proteome</keyword>